<feature type="domain" description="DUF3658" evidence="2">
    <location>
        <begin position="161"/>
        <end position="263"/>
    </location>
</feature>
<name>A0AAX2IPU1_9FLAO</name>
<feature type="domain" description="DUF1835" evidence="1">
    <location>
        <begin position="8"/>
        <end position="125"/>
    </location>
</feature>
<proteinExistence type="predicted"/>
<dbReference type="Proteomes" id="UP000190669">
    <property type="component" value="Unassembled WGS sequence"/>
</dbReference>
<evidence type="ECO:0000313" key="5">
    <source>
        <dbReference type="Proteomes" id="UP000190669"/>
    </source>
</evidence>
<dbReference type="AlphaFoldDB" id="A0AAX2IPU1"/>
<evidence type="ECO:0000313" key="3">
    <source>
        <dbReference type="EMBL" id="SKB42780.1"/>
    </source>
</evidence>
<evidence type="ECO:0000259" key="1">
    <source>
        <dbReference type="Pfam" id="PF08874"/>
    </source>
</evidence>
<evidence type="ECO:0000313" key="6">
    <source>
        <dbReference type="Proteomes" id="UP000251937"/>
    </source>
</evidence>
<sequence>MIDFKKAIHLVSGISAKGSLKHYFETNYPDDEIKIHCIHDDLSVGPLNDFTSPSDYETYSSYWKAIENISNSNNESKESYTQSSDFFNEFKIDFPPEKPLIIWHGSDTNEKIMLYRYCALLKTRDLYEINLDDWPVNPKDVYNSNSLATRNPKHMDGIFNHIKKIEHDRKFFYAQEWERLKNDQKLTRIFRNGQVISVEEDYYDQALLANCSSEYQVAARVIGATMEKQESTVGDHYLWYRIHVLLNQNLLESRGNPTTMRDLEIRKNKLHSTEQSLFSIFN</sequence>
<dbReference type="Proteomes" id="UP000251937">
    <property type="component" value="Unassembled WGS sequence"/>
</dbReference>
<dbReference type="KEGG" id="cbp:EB354_17475"/>
<organism evidence="4 6">
    <name type="scientific">Chryseobacterium balustinum</name>
    <dbReference type="NCBI Taxonomy" id="246"/>
    <lineage>
        <taxon>Bacteria</taxon>
        <taxon>Pseudomonadati</taxon>
        <taxon>Bacteroidota</taxon>
        <taxon>Flavobacteriia</taxon>
        <taxon>Flavobacteriales</taxon>
        <taxon>Weeksellaceae</taxon>
        <taxon>Chryseobacterium group</taxon>
        <taxon>Chryseobacterium</taxon>
    </lineage>
</organism>
<dbReference type="Pfam" id="PF12395">
    <property type="entry name" value="DUF3658"/>
    <property type="match status" value="1"/>
</dbReference>
<dbReference type="RefSeq" id="WP_079463864.1">
    <property type="nucleotide sequence ID" value="NZ_CP033934.1"/>
</dbReference>
<reference evidence="3 5" key="1">
    <citation type="submission" date="2017-02" db="EMBL/GenBank/DDBJ databases">
        <authorList>
            <person name="Varghese N."/>
            <person name="Submissions S."/>
        </authorList>
    </citation>
    <scope>NUCLEOTIDE SEQUENCE [LARGE SCALE GENOMIC DNA]</scope>
    <source>
        <strain evidence="3 5">DSM 16775</strain>
    </source>
</reference>
<accession>A0AAX2IPU1</accession>
<evidence type="ECO:0000313" key="4">
    <source>
        <dbReference type="EMBL" id="SQA91874.1"/>
    </source>
</evidence>
<comment type="caution">
    <text evidence="4">The sequence shown here is derived from an EMBL/GenBank/DDBJ whole genome shotgun (WGS) entry which is preliminary data.</text>
</comment>
<dbReference type="InterPro" id="IPR014973">
    <property type="entry name" value="DUF1835"/>
</dbReference>
<keyword evidence="5" id="KW-1185">Reference proteome</keyword>
<dbReference type="InterPro" id="IPR022123">
    <property type="entry name" value="DUF3658"/>
</dbReference>
<dbReference type="Pfam" id="PF08874">
    <property type="entry name" value="DUF1835"/>
    <property type="match status" value="1"/>
</dbReference>
<reference evidence="4 6" key="2">
    <citation type="submission" date="2018-06" db="EMBL/GenBank/DDBJ databases">
        <authorList>
            <consortium name="Pathogen Informatics"/>
            <person name="Doyle S."/>
        </authorList>
    </citation>
    <scope>NUCLEOTIDE SEQUENCE [LARGE SCALE GENOMIC DNA]</scope>
    <source>
        <strain evidence="4 6">NCTC11212</strain>
    </source>
</reference>
<dbReference type="EMBL" id="FUZE01000001">
    <property type="protein sequence ID" value="SKB42780.1"/>
    <property type="molecule type" value="Genomic_DNA"/>
</dbReference>
<gene>
    <name evidence="4" type="ORF">NCTC11212_03511</name>
    <name evidence="3" type="ORF">SAMN05421800_101670</name>
</gene>
<protein>
    <submittedName>
        <fullName evidence="4">Protein of uncharacterized function</fullName>
    </submittedName>
</protein>
<dbReference type="EMBL" id="UAVR01000018">
    <property type="protein sequence ID" value="SQA91874.1"/>
    <property type="molecule type" value="Genomic_DNA"/>
</dbReference>
<evidence type="ECO:0000259" key="2">
    <source>
        <dbReference type="Pfam" id="PF12395"/>
    </source>
</evidence>